<evidence type="ECO:0000313" key="1">
    <source>
        <dbReference type="EMBL" id="VEL31248.1"/>
    </source>
</evidence>
<name>A0A3S5A9L8_9PLAT</name>
<evidence type="ECO:0000313" key="2">
    <source>
        <dbReference type="Proteomes" id="UP000784294"/>
    </source>
</evidence>
<sequence>MLDAGSDALSTDASGRTPLFGGISADAVEAVSVILAHPTWGRSPACLVPSLAEDRTTPLIQAVKMSSIGTSCHTILLQ</sequence>
<reference evidence="1" key="1">
    <citation type="submission" date="2018-11" db="EMBL/GenBank/DDBJ databases">
        <authorList>
            <consortium name="Pathogen Informatics"/>
        </authorList>
    </citation>
    <scope>NUCLEOTIDE SEQUENCE</scope>
</reference>
<comment type="caution">
    <text evidence="1">The sequence shown here is derived from an EMBL/GenBank/DDBJ whole genome shotgun (WGS) entry which is preliminary data.</text>
</comment>
<dbReference type="Proteomes" id="UP000784294">
    <property type="component" value="Unassembled WGS sequence"/>
</dbReference>
<protein>
    <submittedName>
        <fullName evidence="1">Uncharacterized protein</fullName>
    </submittedName>
</protein>
<dbReference type="EMBL" id="CAAALY010120254">
    <property type="protein sequence ID" value="VEL31248.1"/>
    <property type="molecule type" value="Genomic_DNA"/>
</dbReference>
<proteinExistence type="predicted"/>
<organism evidence="1 2">
    <name type="scientific">Protopolystoma xenopodis</name>
    <dbReference type="NCBI Taxonomy" id="117903"/>
    <lineage>
        <taxon>Eukaryota</taxon>
        <taxon>Metazoa</taxon>
        <taxon>Spiralia</taxon>
        <taxon>Lophotrochozoa</taxon>
        <taxon>Platyhelminthes</taxon>
        <taxon>Monogenea</taxon>
        <taxon>Polyopisthocotylea</taxon>
        <taxon>Polystomatidea</taxon>
        <taxon>Polystomatidae</taxon>
        <taxon>Protopolystoma</taxon>
    </lineage>
</organism>
<dbReference type="AlphaFoldDB" id="A0A3S5A9L8"/>
<keyword evidence="2" id="KW-1185">Reference proteome</keyword>
<gene>
    <name evidence="1" type="ORF">PXEA_LOCUS24688</name>
</gene>
<accession>A0A3S5A9L8</accession>